<dbReference type="EMBL" id="CP003122">
    <property type="protein sequence ID" value="AFJ26682.1"/>
    <property type="molecule type" value="Genomic_DNA"/>
</dbReference>
<dbReference type="PROSITE" id="PS51257">
    <property type="entry name" value="PROKAR_LIPOPROTEIN"/>
    <property type="match status" value="1"/>
</dbReference>
<reference evidence="2 3" key="1">
    <citation type="journal article" date="2012" name="PLoS ONE">
        <title>Complete Genome and Transcriptomes of Streptococcus parasanguinis FW213: Phylogenic Relations and Potential Virulence Mechanisms.</title>
        <authorList>
            <person name="Geng J."/>
            <person name="Chiu C.H."/>
            <person name="Tang P."/>
            <person name="Chen Y."/>
            <person name="Shieh H.R."/>
            <person name="Hu S."/>
            <person name="Chen Y.Y."/>
        </authorList>
    </citation>
    <scope>NUCLEOTIDE SEQUENCE [LARGE SCALE GENOMIC DNA]</scope>
    <source>
        <strain evidence="2 3">FW213</strain>
    </source>
</reference>
<sequence length="32" mass="3839">MDKLGKLRRYATIFVPFFLLLYGCEITFIIQK</sequence>
<keyword evidence="1" id="KW-0472">Membrane</keyword>
<dbReference type="PaxDb" id="1114965-Spaf_1728"/>
<organism evidence="2 3">
    <name type="scientific">Streptococcus parasanguinis FW213</name>
    <dbReference type="NCBI Taxonomy" id="1114965"/>
    <lineage>
        <taxon>Bacteria</taxon>
        <taxon>Bacillati</taxon>
        <taxon>Bacillota</taxon>
        <taxon>Bacilli</taxon>
        <taxon>Lactobacillales</taxon>
        <taxon>Streptococcaceae</taxon>
        <taxon>Streptococcus</taxon>
    </lineage>
</organism>
<protein>
    <recommendedName>
        <fullName evidence="4">Lipoprotein</fullName>
    </recommendedName>
</protein>
<evidence type="ECO:0008006" key="4">
    <source>
        <dbReference type="Google" id="ProtNLM"/>
    </source>
</evidence>
<dbReference type="AlphaFoldDB" id="I1ZNQ8"/>
<evidence type="ECO:0000256" key="1">
    <source>
        <dbReference type="SAM" id="Phobius"/>
    </source>
</evidence>
<accession>I1ZNQ8</accession>
<gene>
    <name evidence="2" type="ORF">Spaf_1728</name>
</gene>
<feature type="transmembrane region" description="Helical" evidence="1">
    <location>
        <begin position="12"/>
        <end position="30"/>
    </location>
</feature>
<dbReference type="KEGG" id="scf:Spaf_1728"/>
<proteinExistence type="predicted"/>
<evidence type="ECO:0000313" key="3">
    <source>
        <dbReference type="Proteomes" id="UP000002865"/>
    </source>
</evidence>
<keyword evidence="1" id="KW-0812">Transmembrane</keyword>
<evidence type="ECO:0000313" key="2">
    <source>
        <dbReference type="EMBL" id="AFJ26682.1"/>
    </source>
</evidence>
<dbReference type="HOGENOM" id="CLU_3391651_0_0_9"/>
<dbReference type="Proteomes" id="UP000002865">
    <property type="component" value="Chromosome"/>
</dbReference>
<name>I1ZNQ8_STRPA</name>
<keyword evidence="1" id="KW-1133">Transmembrane helix</keyword>